<dbReference type="AlphaFoldDB" id="X1EI10"/>
<keyword evidence="1" id="KW-0175">Coiled coil</keyword>
<evidence type="ECO:0000256" key="1">
    <source>
        <dbReference type="SAM" id="Coils"/>
    </source>
</evidence>
<sequence>IANRDFRLKIAHRERLRKISYGWRKKARLIIEKISKIDELTKRADPSVRGRLTEAHMYLERMQEQAVHLIETISKVEEAQKLTPSEKQVQMKQTKSRLTQQIDKLESGLDDVTGNIVGVLSADAMDSSAQLASINKDIKALSEGISAAREELAALE</sequence>
<proteinExistence type="predicted"/>
<accession>X1EI10</accession>
<dbReference type="EMBL" id="BARU01011664">
    <property type="protein sequence ID" value="GAH32252.1"/>
    <property type="molecule type" value="Genomic_DNA"/>
</dbReference>
<reference evidence="2" key="1">
    <citation type="journal article" date="2014" name="Front. Microbiol.">
        <title>High frequency of phylogenetically diverse reductive dehalogenase-homologous genes in deep subseafloor sedimentary metagenomes.</title>
        <authorList>
            <person name="Kawai M."/>
            <person name="Futagami T."/>
            <person name="Toyoda A."/>
            <person name="Takaki Y."/>
            <person name="Nishi S."/>
            <person name="Hori S."/>
            <person name="Arai W."/>
            <person name="Tsubouchi T."/>
            <person name="Morono Y."/>
            <person name="Uchiyama I."/>
            <person name="Ito T."/>
            <person name="Fujiyama A."/>
            <person name="Inagaki F."/>
            <person name="Takami H."/>
        </authorList>
    </citation>
    <scope>NUCLEOTIDE SEQUENCE</scope>
    <source>
        <strain evidence="2">Expedition CK06-06</strain>
    </source>
</reference>
<protein>
    <submittedName>
        <fullName evidence="2">Uncharacterized protein</fullName>
    </submittedName>
</protein>
<gene>
    <name evidence="2" type="ORF">S03H2_21822</name>
</gene>
<feature type="non-terminal residue" evidence="2">
    <location>
        <position position="1"/>
    </location>
</feature>
<organism evidence="2">
    <name type="scientific">marine sediment metagenome</name>
    <dbReference type="NCBI Taxonomy" id="412755"/>
    <lineage>
        <taxon>unclassified sequences</taxon>
        <taxon>metagenomes</taxon>
        <taxon>ecological metagenomes</taxon>
    </lineage>
</organism>
<feature type="coiled-coil region" evidence="1">
    <location>
        <begin position="59"/>
        <end position="151"/>
    </location>
</feature>
<evidence type="ECO:0000313" key="2">
    <source>
        <dbReference type="EMBL" id="GAH32252.1"/>
    </source>
</evidence>
<name>X1EI10_9ZZZZ</name>
<comment type="caution">
    <text evidence="2">The sequence shown here is derived from an EMBL/GenBank/DDBJ whole genome shotgun (WGS) entry which is preliminary data.</text>
</comment>